<evidence type="ECO:0000256" key="2">
    <source>
        <dbReference type="SAM" id="MobiDB-lite"/>
    </source>
</evidence>
<proteinExistence type="predicted"/>
<keyword evidence="3" id="KW-0812">Transmembrane</keyword>
<gene>
    <name evidence="5" type="ORF">AALO_G00293620</name>
</gene>
<dbReference type="Proteomes" id="UP000823561">
    <property type="component" value="Chromosome 23"/>
</dbReference>
<evidence type="ECO:0000256" key="3">
    <source>
        <dbReference type="SAM" id="Phobius"/>
    </source>
</evidence>
<organism evidence="5 6">
    <name type="scientific">Alosa alosa</name>
    <name type="common">allis shad</name>
    <dbReference type="NCBI Taxonomy" id="278164"/>
    <lineage>
        <taxon>Eukaryota</taxon>
        <taxon>Metazoa</taxon>
        <taxon>Chordata</taxon>
        <taxon>Craniata</taxon>
        <taxon>Vertebrata</taxon>
        <taxon>Euteleostomi</taxon>
        <taxon>Actinopterygii</taxon>
        <taxon>Neopterygii</taxon>
        <taxon>Teleostei</taxon>
        <taxon>Clupei</taxon>
        <taxon>Clupeiformes</taxon>
        <taxon>Clupeoidei</taxon>
        <taxon>Clupeidae</taxon>
        <taxon>Alosa</taxon>
    </lineage>
</organism>
<feature type="region of interest" description="Disordered" evidence="2">
    <location>
        <begin position="174"/>
        <end position="195"/>
    </location>
</feature>
<comment type="caution">
    <text evidence="5">The sequence shown here is derived from an EMBL/GenBank/DDBJ whole genome shotgun (WGS) entry which is preliminary data.</text>
</comment>
<keyword evidence="1" id="KW-0677">Repeat</keyword>
<evidence type="ECO:0000259" key="4">
    <source>
        <dbReference type="Pfam" id="PF23308"/>
    </source>
</evidence>
<dbReference type="Pfam" id="PF23308">
    <property type="entry name" value="TSP1_TSH7A-B_C"/>
    <property type="match status" value="1"/>
</dbReference>
<keyword evidence="6" id="KW-1185">Reference proteome</keyword>
<feature type="domain" description="Thrombospondin type-1" evidence="4">
    <location>
        <begin position="61"/>
        <end position="100"/>
    </location>
</feature>
<keyword evidence="3" id="KW-1133">Transmembrane helix</keyword>
<feature type="region of interest" description="Disordered" evidence="2">
    <location>
        <begin position="102"/>
        <end position="123"/>
    </location>
</feature>
<feature type="transmembrane region" description="Helical" evidence="3">
    <location>
        <begin position="143"/>
        <end position="166"/>
    </location>
</feature>
<evidence type="ECO:0000313" key="6">
    <source>
        <dbReference type="Proteomes" id="UP000823561"/>
    </source>
</evidence>
<accession>A0AAV6FHU2</accession>
<dbReference type="InterPro" id="IPR056991">
    <property type="entry name" value="TSP1_TSH7A-B_C"/>
</dbReference>
<protein>
    <recommendedName>
        <fullName evidence="4">Thrombospondin type-1 domain-containing protein</fullName>
    </recommendedName>
</protein>
<name>A0AAV6FHU2_9TELE</name>
<evidence type="ECO:0000256" key="1">
    <source>
        <dbReference type="ARBA" id="ARBA00022737"/>
    </source>
</evidence>
<reference evidence="5" key="1">
    <citation type="submission" date="2020-10" db="EMBL/GenBank/DDBJ databases">
        <title>Chromosome-scale genome assembly of the Allis shad, Alosa alosa.</title>
        <authorList>
            <person name="Margot Z."/>
            <person name="Christophe K."/>
            <person name="Cabau C."/>
            <person name="Louis A."/>
            <person name="Berthelot C."/>
            <person name="Parey E."/>
            <person name="Roest Crollius H."/>
            <person name="Montfort J."/>
            <person name="Robinson-Rechavi M."/>
            <person name="Bucao C."/>
            <person name="Bouchez O."/>
            <person name="Gislard M."/>
            <person name="Lluch J."/>
            <person name="Milhes M."/>
            <person name="Lampietro C."/>
            <person name="Lopez Roques C."/>
            <person name="Donnadieu C."/>
            <person name="Braasch I."/>
            <person name="Desvignes T."/>
            <person name="Postlethwait J."/>
            <person name="Bobe J."/>
            <person name="Guiguen Y."/>
        </authorList>
    </citation>
    <scope>NUCLEOTIDE SEQUENCE</scope>
    <source>
        <strain evidence="5">M-15738</strain>
        <tissue evidence="5">Blood</tissue>
    </source>
</reference>
<sequence length="261" mass="28597">MNNMRNVLDCSTGGVCHTYEWRTGGWRENERNVWCQRSDGVNVTGGCPSHTRPSAIRHCHPPCSKPFSFCTQSGVCGCEKGFTEVMTSHGFLDYCTRTPGPDHKKADVKTGSGQARPGRTQSQNPLREWALQAVGPDGRVRPWVYGLMAAGFVLILLIIIMSFLLWTPGPDHKKADVKTGSGQARPGRTQSQNPLREWALQAVGPDGRVRPWVYGLMAAGFVLILLIIIMSFLLCKNTKPSSSGGCPQKALTLSYDGDTDM</sequence>
<dbReference type="AlphaFoldDB" id="A0AAV6FHU2"/>
<keyword evidence="3" id="KW-0472">Membrane</keyword>
<evidence type="ECO:0000313" key="5">
    <source>
        <dbReference type="EMBL" id="KAG5262230.1"/>
    </source>
</evidence>
<dbReference type="EMBL" id="JADWDJ010000023">
    <property type="protein sequence ID" value="KAG5262230.1"/>
    <property type="molecule type" value="Genomic_DNA"/>
</dbReference>
<feature type="transmembrane region" description="Helical" evidence="3">
    <location>
        <begin position="212"/>
        <end position="235"/>
    </location>
</feature>